<dbReference type="Proteomes" id="UP000239494">
    <property type="component" value="Unassembled WGS sequence"/>
</dbReference>
<sequence>MAAQPRNRKKRNGKKKRRGKGQNRVPPVVVIAGGVVVWLLVGFVRAHPVLSALIAAALAAIVLAGVVVWLRARRHEEMLQAERDRAIEVTDGMRGVDFERWTARLLRRSGCVDVRVVGGAGDAGADVLAATPDGRRIVVQCKRYGEKNVGTGAVQMFAGTDRLYHGSDISLIVTTSGFTSDARRVAAKVGIVLVDRPVLAEWARTNTAPIPLARNGFDYRTRSG</sequence>
<dbReference type="InterPro" id="IPR011335">
    <property type="entry name" value="Restrct_endonuc-II-like"/>
</dbReference>
<dbReference type="EMBL" id="PVTF01000011">
    <property type="protein sequence ID" value="PRY36786.1"/>
    <property type="molecule type" value="Genomic_DNA"/>
</dbReference>
<dbReference type="AlphaFoldDB" id="A0A2T0STP0"/>
<keyword evidence="2" id="KW-1133">Transmembrane helix</keyword>
<reference evidence="4 5" key="1">
    <citation type="submission" date="2018-03" db="EMBL/GenBank/DDBJ databases">
        <title>Genomic Encyclopedia of Archaeal and Bacterial Type Strains, Phase II (KMG-II): from individual species to whole genera.</title>
        <authorList>
            <person name="Goeker M."/>
        </authorList>
    </citation>
    <scope>NUCLEOTIDE SEQUENCE [LARGE SCALE GENOMIC DNA]</scope>
    <source>
        <strain evidence="4 5">DSM 44720</strain>
    </source>
</reference>
<dbReference type="GO" id="GO:0003677">
    <property type="term" value="F:DNA binding"/>
    <property type="evidence" value="ECO:0007669"/>
    <property type="project" value="InterPro"/>
</dbReference>
<dbReference type="OrthoDB" id="5181666at2"/>
<dbReference type="Pfam" id="PF04471">
    <property type="entry name" value="Mrr_cat"/>
    <property type="match status" value="1"/>
</dbReference>
<keyword evidence="5" id="KW-1185">Reference proteome</keyword>
<dbReference type="PANTHER" id="PTHR30015:SF6">
    <property type="entry name" value="SLL1429 PROTEIN"/>
    <property type="match status" value="1"/>
</dbReference>
<dbReference type="InterPro" id="IPR052906">
    <property type="entry name" value="Type_IV_Methyl-Rstrct_Enzyme"/>
</dbReference>
<evidence type="ECO:0000259" key="3">
    <source>
        <dbReference type="Pfam" id="PF04471"/>
    </source>
</evidence>
<feature type="region of interest" description="Disordered" evidence="1">
    <location>
        <begin position="1"/>
        <end position="22"/>
    </location>
</feature>
<dbReference type="RefSeq" id="WP_106192209.1">
    <property type="nucleotide sequence ID" value="NZ_PVTF01000011.1"/>
</dbReference>
<evidence type="ECO:0000313" key="4">
    <source>
        <dbReference type="EMBL" id="PRY36786.1"/>
    </source>
</evidence>
<keyword evidence="2" id="KW-0472">Membrane</keyword>
<keyword evidence="2" id="KW-0812">Transmembrane</keyword>
<feature type="transmembrane region" description="Helical" evidence="2">
    <location>
        <begin position="50"/>
        <end position="70"/>
    </location>
</feature>
<dbReference type="PANTHER" id="PTHR30015">
    <property type="entry name" value="MRR RESTRICTION SYSTEM PROTEIN"/>
    <property type="match status" value="1"/>
</dbReference>
<evidence type="ECO:0000256" key="2">
    <source>
        <dbReference type="SAM" id="Phobius"/>
    </source>
</evidence>
<dbReference type="SUPFAM" id="SSF52980">
    <property type="entry name" value="Restriction endonuclease-like"/>
    <property type="match status" value="1"/>
</dbReference>
<evidence type="ECO:0000313" key="5">
    <source>
        <dbReference type="Proteomes" id="UP000239494"/>
    </source>
</evidence>
<organism evidence="4 5">
    <name type="scientific">Umezawaea tangerina</name>
    <dbReference type="NCBI Taxonomy" id="84725"/>
    <lineage>
        <taxon>Bacteria</taxon>
        <taxon>Bacillati</taxon>
        <taxon>Actinomycetota</taxon>
        <taxon>Actinomycetes</taxon>
        <taxon>Pseudonocardiales</taxon>
        <taxon>Pseudonocardiaceae</taxon>
        <taxon>Umezawaea</taxon>
    </lineage>
</organism>
<dbReference type="GO" id="GO:0009307">
    <property type="term" value="P:DNA restriction-modification system"/>
    <property type="evidence" value="ECO:0007669"/>
    <property type="project" value="InterPro"/>
</dbReference>
<evidence type="ECO:0000256" key="1">
    <source>
        <dbReference type="SAM" id="MobiDB-lite"/>
    </source>
</evidence>
<gene>
    <name evidence="4" type="ORF">CLV43_111158</name>
</gene>
<feature type="transmembrane region" description="Helical" evidence="2">
    <location>
        <begin position="25"/>
        <end position="44"/>
    </location>
</feature>
<dbReference type="InterPro" id="IPR011856">
    <property type="entry name" value="tRNA_endonuc-like_dom_sf"/>
</dbReference>
<feature type="compositionally biased region" description="Basic residues" evidence="1">
    <location>
        <begin position="1"/>
        <end position="21"/>
    </location>
</feature>
<accession>A0A2T0STP0</accession>
<proteinExistence type="predicted"/>
<dbReference type="InterPro" id="IPR007560">
    <property type="entry name" value="Restrct_endonuc_IV_Mrr"/>
</dbReference>
<protein>
    <submittedName>
        <fullName evidence="4">Restriction system protein</fullName>
    </submittedName>
</protein>
<dbReference type="Gene3D" id="3.40.1350.10">
    <property type="match status" value="1"/>
</dbReference>
<dbReference type="GO" id="GO:0015666">
    <property type="term" value="F:restriction endodeoxyribonuclease activity"/>
    <property type="evidence" value="ECO:0007669"/>
    <property type="project" value="TreeGrafter"/>
</dbReference>
<comment type="caution">
    <text evidence="4">The sequence shown here is derived from an EMBL/GenBank/DDBJ whole genome shotgun (WGS) entry which is preliminary data.</text>
</comment>
<name>A0A2T0STP0_9PSEU</name>
<feature type="domain" description="Restriction endonuclease type IV Mrr" evidence="3">
    <location>
        <begin position="91"/>
        <end position="202"/>
    </location>
</feature>